<name>E0SP99_IGNAA</name>
<dbReference type="HOGENOM" id="CLU_069296_0_0_2"/>
<sequence length="351" mass="39393">MTIPCLSIPKTKNILFIALGGGGDIALTSVLALSYEKCGGRSFIGGIVWERYVVDIIPGPIKLEEFHNIVETYNDYIAVNAHSYAIRGNRIIHPQIVNASKVLNRNLYVFDIYGGPQKLAKSMEDFIRRYNIDLVIGVDVGGDSLAKGYEENLWSPLSDAIGVASLAQISKPSYLALASPGADGELDHKYLYSRVQDIARLGGYIGGYILSIDDINILKEILKYVNTEASSIPLLLFREKNENEISIRLGSRRVEIGFHNLMILLLDSQIVARDSIARYIYGAKDLFEAREILNELGIYTELDLEEDIYREFLQGKSIETIDVVELRRKGIKSLMKKHFIRTLMKVSDNIE</sequence>
<protein>
    <recommendedName>
        <fullName evidence="3">DUF1152 domain-containing protein</fullName>
    </recommendedName>
</protein>
<organism evidence="1 2">
    <name type="scientific">Ignisphaera aggregans (strain DSM 17230 / JCM 13409 / AQ1.S1)</name>
    <dbReference type="NCBI Taxonomy" id="583356"/>
    <lineage>
        <taxon>Archaea</taxon>
        <taxon>Thermoproteota</taxon>
        <taxon>Thermoprotei</taxon>
        <taxon>Desulfurococcales</taxon>
        <taxon>Desulfurococcaceae</taxon>
        <taxon>Ignisphaera</taxon>
    </lineage>
</organism>
<proteinExistence type="predicted"/>
<reference evidence="1 2" key="1">
    <citation type="journal article" date="2010" name="Stand. Genomic Sci.">
        <title>Complete genome sequence of Ignisphaera aggregans type strain (AQ1.S1).</title>
        <authorList>
            <person name="Goker M."/>
            <person name="Held B."/>
            <person name="Lapidus A."/>
            <person name="Nolan M."/>
            <person name="Spring S."/>
            <person name="Yasawong M."/>
            <person name="Lucas S."/>
            <person name="Glavina Del Rio T."/>
            <person name="Tice H."/>
            <person name="Cheng J.F."/>
            <person name="Goodwin L."/>
            <person name="Tapia R."/>
            <person name="Pitluck S."/>
            <person name="Liolios K."/>
            <person name="Ivanova N."/>
            <person name="Mavromatis K."/>
            <person name="Mikhailova N."/>
            <person name="Pati A."/>
            <person name="Chen A."/>
            <person name="Palaniappan K."/>
            <person name="Brambilla E."/>
            <person name="Land M."/>
            <person name="Hauser L."/>
            <person name="Chang Y.J."/>
            <person name="Jeffries C.D."/>
            <person name="Brettin T."/>
            <person name="Detter J.C."/>
            <person name="Han C."/>
            <person name="Rohde M."/>
            <person name="Sikorski J."/>
            <person name="Woyke T."/>
            <person name="Bristow J."/>
            <person name="Eisen J.A."/>
            <person name="Markowitz V."/>
            <person name="Hugenholtz P."/>
            <person name="Kyrpides N.C."/>
            <person name="Klenk H.P."/>
        </authorList>
    </citation>
    <scope>NUCLEOTIDE SEQUENCE [LARGE SCALE GENOMIC DNA]</scope>
    <source>
        <strain evidence="2">DSM 17230 / JCM 13409 / AQ1.S1</strain>
    </source>
</reference>
<dbReference type="EMBL" id="CP002098">
    <property type="protein sequence ID" value="ADM28026.1"/>
    <property type="molecule type" value="Genomic_DNA"/>
</dbReference>
<evidence type="ECO:0000313" key="1">
    <source>
        <dbReference type="EMBL" id="ADM28026.1"/>
    </source>
</evidence>
<dbReference type="KEGG" id="iag:Igag_1220"/>
<dbReference type="AlphaFoldDB" id="E0SP99"/>
<dbReference type="Pfam" id="PF06626">
    <property type="entry name" value="DUF1152"/>
    <property type="match status" value="1"/>
</dbReference>
<dbReference type="BioCyc" id="IAGG583356:GHAH-1197-MONOMER"/>
<evidence type="ECO:0000313" key="2">
    <source>
        <dbReference type="Proteomes" id="UP000001304"/>
    </source>
</evidence>
<keyword evidence="2" id="KW-1185">Reference proteome</keyword>
<dbReference type="STRING" id="583356.Igag_1220"/>
<dbReference type="InterPro" id="IPR010581">
    <property type="entry name" value="DUF1152"/>
</dbReference>
<evidence type="ECO:0008006" key="3">
    <source>
        <dbReference type="Google" id="ProtNLM"/>
    </source>
</evidence>
<accession>E0SP99</accession>
<dbReference type="Proteomes" id="UP000001304">
    <property type="component" value="Chromosome"/>
</dbReference>
<gene>
    <name evidence="1" type="ordered locus">Igag_1220</name>
</gene>